<reference evidence="1" key="1">
    <citation type="submission" date="2021-06" db="EMBL/GenBank/DDBJ databases">
        <authorList>
            <person name="Kallberg Y."/>
            <person name="Tangrot J."/>
            <person name="Rosling A."/>
        </authorList>
    </citation>
    <scope>NUCLEOTIDE SEQUENCE</scope>
    <source>
        <strain evidence="1">CL356</strain>
    </source>
</reference>
<keyword evidence="2" id="KW-1185">Reference proteome</keyword>
<proteinExistence type="predicted"/>
<sequence length="81" mass="8687">NSDANSTLPNTRIGTPLPKVDTLDTTVSADAFTRVNTSERKSLQDTKVAGEKATITTQEAQDPSYLLTGRKLALAHIGFLL</sequence>
<dbReference type="Proteomes" id="UP000789525">
    <property type="component" value="Unassembled WGS sequence"/>
</dbReference>
<evidence type="ECO:0000313" key="1">
    <source>
        <dbReference type="EMBL" id="CAG8706640.1"/>
    </source>
</evidence>
<protein>
    <submittedName>
        <fullName evidence="1">408_t:CDS:1</fullName>
    </submittedName>
</protein>
<dbReference type="EMBL" id="CAJVPT010034006">
    <property type="protein sequence ID" value="CAG8706640.1"/>
    <property type="molecule type" value="Genomic_DNA"/>
</dbReference>
<accession>A0ACA9PF65</accession>
<evidence type="ECO:0000313" key="2">
    <source>
        <dbReference type="Proteomes" id="UP000789525"/>
    </source>
</evidence>
<organism evidence="1 2">
    <name type="scientific">Acaulospora colombiana</name>
    <dbReference type="NCBI Taxonomy" id="27376"/>
    <lineage>
        <taxon>Eukaryota</taxon>
        <taxon>Fungi</taxon>
        <taxon>Fungi incertae sedis</taxon>
        <taxon>Mucoromycota</taxon>
        <taxon>Glomeromycotina</taxon>
        <taxon>Glomeromycetes</taxon>
        <taxon>Diversisporales</taxon>
        <taxon>Acaulosporaceae</taxon>
        <taxon>Acaulospora</taxon>
    </lineage>
</organism>
<feature type="non-terminal residue" evidence="1">
    <location>
        <position position="1"/>
    </location>
</feature>
<gene>
    <name evidence="1" type="ORF">ACOLOM_LOCUS10482</name>
</gene>
<comment type="caution">
    <text evidence="1">The sequence shown here is derived from an EMBL/GenBank/DDBJ whole genome shotgun (WGS) entry which is preliminary data.</text>
</comment>
<name>A0ACA9PF65_9GLOM</name>